<reference evidence="2" key="1">
    <citation type="journal article" date="2009" name="Appl. Environ. Microbiol.">
        <title>Complete genome sequence of the chemolithoautotrophic marine magnetotactic coccus strain MC-1.</title>
        <authorList>
            <person name="Schubbe S."/>
            <person name="Williams T.J."/>
            <person name="Xie G."/>
            <person name="Kiss H.E."/>
            <person name="Brettin T.S."/>
            <person name="Martinez D."/>
            <person name="Ross C.A."/>
            <person name="Schuler D."/>
            <person name="Cox B.L."/>
            <person name="Nealson K.H."/>
            <person name="Bazylinski D.A."/>
        </authorList>
    </citation>
    <scope>NUCLEOTIDE SEQUENCE [LARGE SCALE GENOMIC DNA]</scope>
    <source>
        <strain evidence="2">ATCC BAA-1437 / JCM 17883 / MC-1</strain>
    </source>
</reference>
<gene>
    <name evidence="1" type="ordered locus">Mmc1_1637</name>
</gene>
<dbReference type="EMBL" id="CP000471">
    <property type="protein sequence ID" value="ABK44146.1"/>
    <property type="molecule type" value="Genomic_DNA"/>
</dbReference>
<dbReference type="AlphaFoldDB" id="A0L853"/>
<dbReference type="RefSeq" id="WP_011713294.1">
    <property type="nucleotide sequence ID" value="NC_008576.1"/>
</dbReference>
<keyword evidence="2" id="KW-1185">Reference proteome</keyword>
<reference evidence="1 2" key="2">
    <citation type="journal article" date="2012" name="Int. J. Syst. Evol. Microbiol.">
        <title>Magnetococcus marinus gen. nov., sp. nov., a marine, magnetotactic bacterium that represents a novel lineage (Magnetococcaceae fam. nov.; Magnetococcales ord. nov.) at the base of the Alphaproteobacteria.</title>
        <authorList>
            <person name="Bazylinski D.A."/>
            <person name="Williams T.J."/>
            <person name="Lefevre C.T."/>
            <person name="Berg R.J."/>
            <person name="Zhang C.L."/>
            <person name="Bowser S.S."/>
            <person name="Dean A.J."/>
            <person name="Beveridge T.J."/>
        </authorList>
    </citation>
    <scope>NUCLEOTIDE SEQUENCE [LARGE SCALE GENOMIC DNA]</scope>
    <source>
        <strain evidence="2">ATCC BAA-1437 / JCM 17883 / MC-1</strain>
    </source>
</reference>
<dbReference type="HOGENOM" id="CLU_1223505_0_0_5"/>
<dbReference type="KEGG" id="mgm:Mmc1_1637"/>
<name>A0L853_MAGMM</name>
<sequence length="226" mass="24706">MSFQIQAYQMTSISYSRAMVSSRNTGEAAKSAALHYRQTEIIAFSATAQSMGQLDDLYQELSGITHPERRLQSLSEMGQGYQQLQEMLSGLNPSEAQSEQAVSLFEQIQGLLQQAMQRSSEVVSRVASQQDAGLSGCRGGCVAAQQRQEQSEGLQSLNQLLQQLFAELQPDEKQQTQLDDLFDMLNAQLNQAFAPLTAQQQAHIAVIEAEMASRPGTQASVSTQAA</sequence>
<evidence type="ECO:0000313" key="1">
    <source>
        <dbReference type="EMBL" id="ABK44146.1"/>
    </source>
</evidence>
<protein>
    <recommendedName>
        <fullName evidence="3">DUF5610 domain-containing protein</fullName>
    </recommendedName>
</protein>
<evidence type="ECO:0008006" key="3">
    <source>
        <dbReference type="Google" id="ProtNLM"/>
    </source>
</evidence>
<proteinExistence type="predicted"/>
<evidence type="ECO:0000313" key="2">
    <source>
        <dbReference type="Proteomes" id="UP000002586"/>
    </source>
</evidence>
<accession>A0L853</accession>
<dbReference type="Proteomes" id="UP000002586">
    <property type="component" value="Chromosome"/>
</dbReference>
<organism evidence="1 2">
    <name type="scientific">Magnetococcus marinus (strain ATCC BAA-1437 / JCM 17883 / MC-1)</name>
    <dbReference type="NCBI Taxonomy" id="156889"/>
    <lineage>
        <taxon>Bacteria</taxon>
        <taxon>Pseudomonadati</taxon>
        <taxon>Pseudomonadota</taxon>
        <taxon>Magnetococcia</taxon>
        <taxon>Magnetococcales</taxon>
        <taxon>Magnetococcaceae</taxon>
        <taxon>Magnetococcus</taxon>
    </lineage>
</organism>